<evidence type="ECO:0000313" key="6">
    <source>
        <dbReference type="Proteomes" id="UP000229381"/>
    </source>
</evidence>
<evidence type="ECO:0000256" key="3">
    <source>
        <dbReference type="PROSITE-ProRule" id="PRU00339"/>
    </source>
</evidence>
<keyword evidence="4" id="KW-0472">Membrane</keyword>
<dbReference type="EMBL" id="PCWI01000022">
    <property type="protein sequence ID" value="PIQ98502.1"/>
    <property type="molecule type" value="Genomic_DNA"/>
</dbReference>
<feature type="repeat" description="TPR" evidence="3">
    <location>
        <begin position="326"/>
        <end position="359"/>
    </location>
</feature>
<dbReference type="SUPFAM" id="SSF48452">
    <property type="entry name" value="TPR-like"/>
    <property type="match status" value="2"/>
</dbReference>
<feature type="transmembrane region" description="Helical" evidence="4">
    <location>
        <begin position="21"/>
        <end position="39"/>
    </location>
</feature>
<evidence type="ECO:0000256" key="1">
    <source>
        <dbReference type="ARBA" id="ARBA00022737"/>
    </source>
</evidence>
<dbReference type="SMART" id="SM00028">
    <property type="entry name" value="TPR"/>
    <property type="match status" value="4"/>
</dbReference>
<feature type="non-terminal residue" evidence="5">
    <location>
        <position position="1"/>
    </location>
</feature>
<gene>
    <name evidence="5" type="ORF">COV64_00915</name>
</gene>
<dbReference type="Proteomes" id="UP000229381">
    <property type="component" value="Unassembled WGS sequence"/>
</dbReference>
<keyword evidence="1" id="KW-0677">Repeat</keyword>
<sequence length="371" mass="41731">TPKESKLPTGQAKRETDAKQLPLLMAFIALVVGQFVYYQNTVLAFAFWLILAISVVSWEKPIIEKKFSLQKFPEMSLIATAILIVIGLGILGTYYFGYQYYRADAIYAKSQKMALGPERTALIEKAVKMNPNFAQYQAILARAYLDAALTEMRKPVAEQDSLALQATVAKAIDSAKKATERGPGQVTTWETLGMIYRDIRLVASGAMEWAIKSFEKAITLEPTNPVLYTELGKLLSINEPEKAKEKFAKAAELKADYLDARIQSALIYERENNTEEAIRSMEDLSLEYPFNPEVLFQLGRLYFNAKRIDDAIGQLEKVVNFMPNHSNALYSLGIAYKEKGEKEKAIKAFEKVLELNPGNEDVQAKLDELKK</sequence>
<dbReference type="InterPro" id="IPR051012">
    <property type="entry name" value="CellSynth/LPSAsmb/PSIAsmb"/>
</dbReference>
<dbReference type="PANTHER" id="PTHR45586">
    <property type="entry name" value="TPR REPEAT-CONTAINING PROTEIN PA4667"/>
    <property type="match status" value="1"/>
</dbReference>
<feature type="transmembrane region" description="Helical" evidence="4">
    <location>
        <begin position="75"/>
        <end position="96"/>
    </location>
</feature>
<dbReference type="InterPro" id="IPR011990">
    <property type="entry name" value="TPR-like_helical_dom_sf"/>
</dbReference>
<evidence type="ECO:0000313" key="5">
    <source>
        <dbReference type="EMBL" id="PIQ98502.1"/>
    </source>
</evidence>
<evidence type="ECO:0000256" key="2">
    <source>
        <dbReference type="ARBA" id="ARBA00022803"/>
    </source>
</evidence>
<feature type="repeat" description="TPR" evidence="3">
    <location>
        <begin position="292"/>
        <end position="325"/>
    </location>
</feature>
<organism evidence="5 6">
    <name type="scientific">Candidatus Nealsonbacteria bacterium CG11_big_fil_rev_8_21_14_0_20_39_9</name>
    <dbReference type="NCBI Taxonomy" id="1974715"/>
    <lineage>
        <taxon>Bacteria</taxon>
        <taxon>Candidatus Nealsoniibacteriota</taxon>
    </lineage>
</organism>
<evidence type="ECO:0000256" key="4">
    <source>
        <dbReference type="SAM" id="Phobius"/>
    </source>
</evidence>
<dbReference type="PROSITE" id="PS50293">
    <property type="entry name" value="TPR_REGION"/>
    <property type="match status" value="1"/>
</dbReference>
<dbReference type="PROSITE" id="PS50005">
    <property type="entry name" value="TPR"/>
    <property type="match status" value="2"/>
</dbReference>
<dbReference type="AlphaFoldDB" id="A0A2H0MPC0"/>
<keyword evidence="4" id="KW-1133">Transmembrane helix</keyword>
<dbReference type="Pfam" id="PF13432">
    <property type="entry name" value="TPR_16"/>
    <property type="match status" value="1"/>
</dbReference>
<dbReference type="PANTHER" id="PTHR45586:SF1">
    <property type="entry name" value="LIPOPOLYSACCHARIDE ASSEMBLY PROTEIN B"/>
    <property type="match status" value="1"/>
</dbReference>
<accession>A0A2H0MPC0</accession>
<keyword evidence="4" id="KW-0812">Transmembrane</keyword>
<reference evidence="5 6" key="1">
    <citation type="submission" date="2017-09" db="EMBL/GenBank/DDBJ databases">
        <title>Depth-based differentiation of microbial function through sediment-hosted aquifers and enrichment of novel symbionts in the deep terrestrial subsurface.</title>
        <authorList>
            <person name="Probst A.J."/>
            <person name="Ladd B."/>
            <person name="Jarett J.K."/>
            <person name="Geller-Mcgrath D.E."/>
            <person name="Sieber C.M."/>
            <person name="Emerson J.B."/>
            <person name="Anantharaman K."/>
            <person name="Thomas B.C."/>
            <person name="Malmstrom R."/>
            <person name="Stieglmeier M."/>
            <person name="Klingl A."/>
            <person name="Woyke T."/>
            <person name="Ryan C.M."/>
            <person name="Banfield J.F."/>
        </authorList>
    </citation>
    <scope>NUCLEOTIDE SEQUENCE [LARGE SCALE GENOMIC DNA]</scope>
    <source>
        <strain evidence="5">CG11_big_fil_rev_8_21_14_0_20_39_9</strain>
    </source>
</reference>
<proteinExistence type="predicted"/>
<protein>
    <submittedName>
        <fullName evidence="5">Uncharacterized protein</fullName>
    </submittedName>
</protein>
<comment type="caution">
    <text evidence="5">The sequence shown here is derived from an EMBL/GenBank/DDBJ whole genome shotgun (WGS) entry which is preliminary data.</text>
</comment>
<dbReference type="InterPro" id="IPR019734">
    <property type="entry name" value="TPR_rpt"/>
</dbReference>
<keyword evidence="2 3" id="KW-0802">TPR repeat</keyword>
<dbReference type="Gene3D" id="1.25.40.10">
    <property type="entry name" value="Tetratricopeptide repeat domain"/>
    <property type="match status" value="3"/>
</dbReference>
<dbReference type="Pfam" id="PF00515">
    <property type="entry name" value="TPR_1"/>
    <property type="match status" value="1"/>
</dbReference>
<name>A0A2H0MPC0_9BACT</name>